<name>B9R9G3_RICCO</name>
<dbReference type="eggNOG" id="ENOG502QQM6">
    <property type="taxonomic scope" value="Eukaryota"/>
</dbReference>
<dbReference type="FunCoup" id="B9R9G3">
    <property type="interactions" value="714"/>
</dbReference>
<protein>
    <recommendedName>
        <fullName evidence="3">Protein COFACTOR ASSEMBLY OF COMPLEX C SUBUNIT B CCB2, chloroplastic</fullName>
    </recommendedName>
</protein>
<accession>B9R9G3</accession>
<reference evidence="2" key="1">
    <citation type="journal article" date="2010" name="Nat. Biotechnol.">
        <title>Draft genome sequence of the oilseed species Ricinus communis.</title>
        <authorList>
            <person name="Chan A.P."/>
            <person name="Crabtree J."/>
            <person name="Zhao Q."/>
            <person name="Lorenzi H."/>
            <person name="Orvis J."/>
            <person name="Puiu D."/>
            <person name="Melake-Berhan A."/>
            <person name="Jones K.M."/>
            <person name="Redman J."/>
            <person name="Chen G."/>
            <person name="Cahoon E.B."/>
            <person name="Gedil M."/>
            <person name="Stanke M."/>
            <person name="Haas B.J."/>
            <person name="Wortman J.R."/>
            <person name="Fraser-Liggett C.M."/>
            <person name="Ravel J."/>
            <person name="Rabinowicz P.D."/>
        </authorList>
    </citation>
    <scope>NUCLEOTIDE SEQUENCE [LARGE SCALE GENOMIC DNA]</scope>
    <source>
        <strain evidence="2">cv. Hale</strain>
    </source>
</reference>
<dbReference type="Pfam" id="PF11152">
    <property type="entry name" value="CCB2_CCB4"/>
    <property type="match status" value="1"/>
</dbReference>
<proteinExistence type="predicted"/>
<gene>
    <name evidence="1" type="ORF">RCOM_1497070</name>
</gene>
<dbReference type="EMBL" id="EQ973773">
    <property type="protein sequence ID" value="EEF51440.1"/>
    <property type="molecule type" value="Genomic_DNA"/>
</dbReference>
<organism evidence="1 2">
    <name type="scientific">Ricinus communis</name>
    <name type="common">Castor bean</name>
    <dbReference type="NCBI Taxonomy" id="3988"/>
    <lineage>
        <taxon>Eukaryota</taxon>
        <taxon>Viridiplantae</taxon>
        <taxon>Streptophyta</taxon>
        <taxon>Embryophyta</taxon>
        <taxon>Tracheophyta</taxon>
        <taxon>Spermatophyta</taxon>
        <taxon>Magnoliopsida</taxon>
        <taxon>eudicotyledons</taxon>
        <taxon>Gunneridae</taxon>
        <taxon>Pentapetalae</taxon>
        <taxon>rosids</taxon>
        <taxon>fabids</taxon>
        <taxon>Malpighiales</taxon>
        <taxon>Euphorbiaceae</taxon>
        <taxon>Acalyphoideae</taxon>
        <taxon>Acalypheae</taxon>
        <taxon>Ricinus</taxon>
    </lineage>
</organism>
<dbReference type="GO" id="GO:0010190">
    <property type="term" value="P:cytochrome b6f complex assembly"/>
    <property type="evidence" value="ECO:0000318"/>
    <property type="project" value="GO_Central"/>
</dbReference>
<dbReference type="PANTHER" id="PTHR36403:SF1">
    <property type="entry name" value="PROTEIN COFACTOR ASSEMBLY OF COMPLEX C SUBUNIT B CCB2, CHLOROPLASTIC"/>
    <property type="match status" value="1"/>
</dbReference>
<dbReference type="PANTHER" id="PTHR36403">
    <property type="entry name" value="PROTEIN COFACTOR ASSEMBLY OF COMPLEX C SUBUNIT B CCB2, CHLOROPLASTIC"/>
    <property type="match status" value="1"/>
</dbReference>
<evidence type="ECO:0008006" key="3">
    <source>
        <dbReference type="Google" id="ProtNLM"/>
    </source>
</evidence>
<keyword evidence="2" id="KW-1185">Reference proteome</keyword>
<sequence length="308" mass="34308">MSNLSINPLITHPKFRANNSVKSKNASIIVRIDNSQRKKDQQQDLNLSVLRFTFGIPGLDESYLPRWIGYGFGSLLVLNHFLGSNSVTSLPQMRTEALGLSLAAFSIALPYFGRFLKGATPVDQTALPQGSEQIFVMSENVSDTLKEDLAWATYVLLRNTNSIAVLIYIQGELCVRGYWNTPDNISKAQVIDWFKGRIEDIGLFDLKDTLYFPQTAESRLWEMLPRGTRSLLVEPVLLQNAKEMDRAEGFVLLASSIDTAYTDKDRAWIGAVANKFGDIMETAVGILIPKKDVICPDKVIGQEGNAED</sequence>
<evidence type="ECO:0000313" key="2">
    <source>
        <dbReference type="Proteomes" id="UP000008311"/>
    </source>
</evidence>
<dbReference type="GO" id="GO:0009507">
    <property type="term" value="C:chloroplast"/>
    <property type="evidence" value="ECO:0000318"/>
    <property type="project" value="GO_Central"/>
</dbReference>
<dbReference type="InParanoid" id="B9R9G3"/>
<dbReference type="InterPro" id="IPR021325">
    <property type="entry name" value="CCB2/CCB4"/>
</dbReference>
<dbReference type="STRING" id="3988.B9R9G3"/>
<dbReference type="AlphaFoldDB" id="B9R9G3"/>
<dbReference type="InterPro" id="IPR044970">
    <property type="entry name" value="CCB2"/>
</dbReference>
<dbReference type="Proteomes" id="UP000008311">
    <property type="component" value="Unassembled WGS sequence"/>
</dbReference>
<evidence type="ECO:0000313" key="1">
    <source>
        <dbReference type="EMBL" id="EEF51440.1"/>
    </source>
</evidence>